<dbReference type="InterPro" id="IPR006148">
    <property type="entry name" value="Glc/Gal-6P_isomerase"/>
</dbReference>
<dbReference type="GO" id="GO:0005975">
    <property type="term" value="P:carbohydrate metabolic process"/>
    <property type="evidence" value="ECO:0007669"/>
    <property type="project" value="InterPro"/>
</dbReference>
<dbReference type="SUPFAM" id="SSF100950">
    <property type="entry name" value="NagB/RpiA/CoA transferase-like"/>
    <property type="match status" value="1"/>
</dbReference>
<evidence type="ECO:0000313" key="3">
    <source>
        <dbReference type="EMBL" id="KAJ6687455.1"/>
    </source>
</evidence>
<organism evidence="3 4">
    <name type="scientific">Salix koriyanagi</name>
    <dbReference type="NCBI Taxonomy" id="2511006"/>
    <lineage>
        <taxon>Eukaryota</taxon>
        <taxon>Viridiplantae</taxon>
        <taxon>Streptophyta</taxon>
        <taxon>Embryophyta</taxon>
        <taxon>Tracheophyta</taxon>
        <taxon>Spermatophyta</taxon>
        <taxon>Magnoliopsida</taxon>
        <taxon>eudicotyledons</taxon>
        <taxon>Gunneridae</taxon>
        <taxon>Pentapetalae</taxon>
        <taxon>rosids</taxon>
        <taxon>fabids</taxon>
        <taxon>Malpighiales</taxon>
        <taxon>Salicaceae</taxon>
        <taxon>Saliceae</taxon>
        <taxon>Salix</taxon>
    </lineage>
</organism>
<comment type="pathway">
    <text evidence="1">Carbohydrate degradation; pentose phosphate pathway.</text>
</comment>
<reference evidence="3" key="1">
    <citation type="submission" date="2022-11" db="EMBL/GenBank/DDBJ databases">
        <authorList>
            <person name="Hyden B.L."/>
            <person name="Feng K."/>
            <person name="Yates T."/>
            <person name="Jawdy S."/>
            <person name="Smart L.B."/>
            <person name="Muchero W."/>
        </authorList>
    </citation>
    <scope>NUCLEOTIDE SEQUENCE</scope>
    <source>
        <tissue evidence="3">Shoot tip</tissue>
    </source>
</reference>
<feature type="domain" description="Glucosamine/galactosamine-6-phosphate isomerase" evidence="2">
    <location>
        <begin position="8"/>
        <end position="90"/>
    </location>
</feature>
<evidence type="ECO:0000259" key="2">
    <source>
        <dbReference type="Pfam" id="PF01182"/>
    </source>
</evidence>
<dbReference type="InterPro" id="IPR037171">
    <property type="entry name" value="NagB/RpiA_transferase-like"/>
</dbReference>
<comment type="caution">
    <text evidence="3">The sequence shown here is derived from an EMBL/GenBank/DDBJ whole genome shotgun (WGS) entry which is preliminary data.</text>
</comment>
<dbReference type="InterPro" id="IPR039104">
    <property type="entry name" value="6PGL"/>
</dbReference>
<name>A0A9Q0SSG7_9ROSI</name>
<dbReference type="AlphaFoldDB" id="A0A9Q0SSG7"/>
<dbReference type="EMBL" id="JAPFFM010000019">
    <property type="protein sequence ID" value="KAJ6687455.1"/>
    <property type="molecule type" value="Genomic_DNA"/>
</dbReference>
<dbReference type="PANTHER" id="PTHR11054">
    <property type="entry name" value="6-PHOSPHOGLUCONOLACTONASE"/>
    <property type="match status" value="1"/>
</dbReference>
<evidence type="ECO:0000313" key="4">
    <source>
        <dbReference type="Proteomes" id="UP001151752"/>
    </source>
</evidence>
<protein>
    <submittedName>
        <fullName evidence="3">6-PHOSPHOGLUCONOLACTONASE</fullName>
    </submittedName>
</protein>
<dbReference type="Pfam" id="PF01182">
    <property type="entry name" value="Glucosamine_iso"/>
    <property type="match status" value="1"/>
</dbReference>
<sequence>MVSYQRYQFPLGNVYAINDALSAEGAAHDYETCLKHLVHTDGHVASLFPGHPLLKENQKWVAHITDSPKPPPERITFTFPVINSFAYIIVIDSVPVQFNCFKRFVCCCKARFSSSSLMADQNNKKVVKVYATEEDVAVSLAKYVADLSAKFAKERGSFTVVLSGGYLIDTIRKLTLPPLC</sequence>
<dbReference type="PANTHER" id="PTHR11054:SF22">
    <property type="entry name" value="6-PHOSPHOGLUCONOLACTONASE 3, CHLOROPLASTIC"/>
    <property type="match status" value="1"/>
</dbReference>
<proteinExistence type="predicted"/>
<reference evidence="3" key="2">
    <citation type="journal article" date="2023" name="Int. J. Mol. Sci.">
        <title>De Novo Assembly and Annotation of 11 Diverse Shrub Willow (Salix) Genomes Reveals Novel Gene Organization in Sex-Linked Regions.</title>
        <authorList>
            <person name="Hyden B."/>
            <person name="Feng K."/>
            <person name="Yates T.B."/>
            <person name="Jawdy S."/>
            <person name="Cereghino C."/>
            <person name="Smart L.B."/>
            <person name="Muchero W."/>
        </authorList>
    </citation>
    <scope>NUCLEOTIDE SEQUENCE</scope>
    <source>
        <tissue evidence="3">Shoot tip</tissue>
    </source>
</reference>
<accession>A0A9Q0SSG7</accession>
<dbReference type="Proteomes" id="UP001151752">
    <property type="component" value="Chromosome 15W"/>
</dbReference>
<gene>
    <name evidence="3" type="ORF">OIU74_016193</name>
</gene>
<keyword evidence="4" id="KW-1185">Reference proteome</keyword>
<evidence type="ECO:0000256" key="1">
    <source>
        <dbReference type="ARBA" id="ARBA00004959"/>
    </source>
</evidence>
<dbReference type="Gene3D" id="3.40.50.1360">
    <property type="match status" value="2"/>
</dbReference>